<accession>A0A3N4UXX3</accession>
<evidence type="ECO:0000313" key="2">
    <source>
        <dbReference type="EMBL" id="RPE66430.1"/>
    </source>
</evidence>
<feature type="transmembrane region" description="Helical" evidence="1">
    <location>
        <begin position="7"/>
        <end position="34"/>
    </location>
</feature>
<evidence type="ECO:0000313" key="3">
    <source>
        <dbReference type="Proteomes" id="UP000269689"/>
    </source>
</evidence>
<evidence type="ECO:0000256" key="1">
    <source>
        <dbReference type="SAM" id="Phobius"/>
    </source>
</evidence>
<name>A0A3N4UXX3_9RHOB</name>
<organism evidence="2 3">
    <name type="scientific">Pacificibacter maritimus</name>
    <dbReference type="NCBI Taxonomy" id="762213"/>
    <lineage>
        <taxon>Bacteria</taxon>
        <taxon>Pseudomonadati</taxon>
        <taxon>Pseudomonadota</taxon>
        <taxon>Alphaproteobacteria</taxon>
        <taxon>Rhodobacterales</taxon>
        <taxon>Roseobacteraceae</taxon>
        <taxon>Pacificibacter</taxon>
    </lineage>
</organism>
<dbReference type="EMBL" id="RKQK01000003">
    <property type="protein sequence ID" value="RPE66430.1"/>
    <property type="molecule type" value="Genomic_DNA"/>
</dbReference>
<proteinExistence type="predicted"/>
<sequence length="249" mass="27374">MSGVTKILLVVIVTPIILIIAFVALFVFEMAILYPKQYERLQGEVTAWNQENWETGFASRVTVQVTSNEALGGNTAVTVLDCYDKRFASPHSAANGPPHTVLATMSDGPDTLSIPFGSDATHITSLQFVCAYALRQGAKWQLPHEIADSPHQSDIVANDQSLACFLDGKTRTSKGEVSRLTFVGSTQVPLSEIISYQDYHDLRQYNASYPPRLPKHYWQASGQEAQCWRSGHNGDCMAKAENICGIPLP</sequence>
<comment type="caution">
    <text evidence="2">The sequence shown here is derived from an EMBL/GenBank/DDBJ whole genome shotgun (WGS) entry which is preliminary data.</text>
</comment>
<keyword evidence="3" id="KW-1185">Reference proteome</keyword>
<dbReference type="OrthoDB" id="7863079at2"/>
<gene>
    <name evidence="2" type="ORF">EDD53_2132</name>
</gene>
<reference evidence="2 3" key="1">
    <citation type="submission" date="2018-11" db="EMBL/GenBank/DDBJ databases">
        <title>Genomic Encyclopedia of Type Strains, Phase IV (KMG-IV): sequencing the most valuable type-strain genomes for metagenomic binning, comparative biology and taxonomic classification.</title>
        <authorList>
            <person name="Goeker M."/>
        </authorList>
    </citation>
    <scope>NUCLEOTIDE SEQUENCE [LARGE SCALE GENOMIC DNA]</scope>
    <source>
        <strain evidence="2 3">DSM 104731</strain>
    </source>
</reference>
<protein>
    <submittedName>
        <fullName evidence="2">Uncharacterized protein</fullName>
    </submittedName>
</protein>
<keyword evidence="1" id="KW-1133">Transmembrane helix</keyword>
<dbReference type="RefSeq" id="WP_123793178.1">
    <property type="nucleotide sequence ID" value="NZ_RKQK01000003.1"/>
</dbReference>
<dbReference type="Proteomes" id="UP000269689">
    <property type="component" value="Unassembled WGS sequence"/>
</dbReference>
<dbReference type="AlphaFoldDB" id="A0A3N4UXX3"/>
<keyword evidence="1" id="KW-0812">Transmembrane</keyword>
<keyword evidence="1" id="KW-0472">Membrane</keyword>